<evidence type="ECO:0000256" key="2">
    <source>
        <dbReference type="ARBA" id="ARBA00022679"/>
    </source>
</evidence>
<dbReference type="GO" id="GO:0003723">
    <property type="term" value="F:RNA binding"/>
    <property type="evidence" value="ECO:0007669"/>
    <property type="project" value="InterPro"/>
</dbReference>
<dbReference type="GO" id="GO:0003964">
    <property type="term" value="F:RNA-directed DNA polymerase activity"/>
    <property type="evidence" value="ECO:0007669"/>
    <property type="project" value="UniProtKB-KW"/>
</dbReference>
<sequence length="449" mass="49594">MACESAMSERRVVATALASAFLAGPWTIQGLTERGLEVVGAPSPWVASLARSAVRFFPRAPRARMELLADLLATRAAFQRGFEDPEARARIVRWRVSEPRMARQPWPVPSLPAQADLADWLGVTSAQLDWLADVPGIERTSPPGRWRRYRYTWIPKRSGGQRLLERPGLDLACVQRKVLHGILDRIPAHDAAHGFVSGRGVRSFTAPHVGQAVVVRLDLEDFFLAVRPARIWGVFRAAGYPDGVVRALAGLCTNRTPGAVMARAPTPTSLATVAARWRWTRRLESRHLPQGAPTSPALANLAAYRLDVRLSALAAAMGARYTRYADDLAFSGDASLARRTRRLLHLVGLIVREEGFTPRAGKTRVMSQGTQQRLAGVVVNARPSIPRADYDRLKALLHLCRTRGPDSQNNTGHPDFRAHLLGRIAWVSHLHPTRGARLRALFEQIAWTA</sequence>
<comment type="catalytic activity">
    <reaction evidence="8">
        <text>DNA(n) + a 2'-deoxyribonucleoside 5'-triphosphate = DNA(n+1) + diphosphate</text>
        <dbReference type="Rhea" id="RHEA:22508"/>
        <dbReference type="Rhea" id="RHEA-COMP:17339"/>
        <dbReference type="Rhea" id="RHEA-COMP:17340"/>
        <dbReference type="ChEBI" id="CHEBI:33019"/>
        <dbReference type="ChEBI" id="CHEBI:61560"/>
        <dbReference type="ChEBI" id="CHEBI:173112"/>
        <dbReference type="EC" id="2.7.7.49"/>
    </reaction>
</comment>
<evidence type="ECO:0000313" key="11">
    <source>
        <dbReference type="Proteomes" id="UP000009026"/>
    </source>
</evidence>
<keyword evidence="2" id="KW-0808">Transferase</keyword>
<keyword evidence="4" id="KW-0479">Metal-binding</keyword>
<dbReference type="KEGG" id="mym:A176_001178"/>
<proteinExistence type="inferred from homology"/>
<keyword evidence="6 10" id="KW-0695">RNA-directed DNA polymerase</keyword>
<comment type="similarity">
    <text evidence="7">Belongs to the bacterial reverse transcriptase family.</text>
</comment>
<dbReference type="PANTHER" id="PTHR34047">
    <property type="entry name" value="NUCLEAR INTRON MATURASE 1, MITOCHONDRIAL-RELATED"/>
    <property type="match status" value="1"/>
</dbReference>
<dbReference type="InterPro" id="IPR051083">
    <property type="entry name" value="GrpII_Intron_Splice-Mob/Def"/>
</dbReference>
<gene>
    <name evidence="10" type="ORF">A176_001178</name>
</gene>
<keyword evidence="3" id="KW-0548">Nucleotidyltransferase</keyword>
<dbReference type="AlphaFoldDB" id="A0A0H4WLJ6"/>
<dbReference type="PRINTS" id="PR00866">
    <property type="entry name" value="RNADNAPOLMS"/>
</dbReference>
<evidence type="ECO:0000259" key="9">
    <source>
        <dbReference type="PROSITE" id="PS50878"/>
    </source>
</evidence>
<dbReference type="InterPro" id="IPR000477">
    <property type="entry name" value="RT_dom"/>
</dbReference>
<keyword evidence="5" id="KW-0460">Magnesium</keyword>
<dbReference type="PROSITE" id="PS50878">
    <property type="entry name" value="RT_POL"/>
    <property type="match status" value="1"/>
</dbReference>
<dbReference type="Pfam" id="PF00078">
    <property type="entry name" value="RVT_1"/>
    <property type="match status" value="1"/>
</dbReference>
<evidence type="ECO:0000313" key="10">
    <source>
        <dbReference type="EMBL" id="AKQ64266.1"/>
    </source>
</evidence>
<reference evidence="10 11" key="1">
    <citation type="journal article" date="2016" name="PLoS ONE">
        <title>Complete Genome Sequence and Comparative Genomics of a Novel Myxobacterium Myxococcus hansupus.</title>
        <authorList>
            <person name="Sharma G."/>
            <person name="Narwani T."/>
            <person name="Subramanian S."/>
        </authorList>
    </citation>
    <scope>NUCLEOTIDE SEQUENCE [LARGE SCALE GENOMIC DNA]</scope>
    <source>
        <strain evidence="11">mixupus</strain>
    </source>
</reference>
<keyword evidence="11" id="KW-1185">Reference proteome</keyword>
<dbReference type="GO" id="GO:0046872">
    <property type="term" value="F:metal ion binding"/>
    <property type="evidence" value="ECO:0007669"/>
    <property type="project" value="UniProtKB-KW"/>
</dbReference>
<organism evidence="10 11">
    <name type="scientific">Pseudomyxococcus hansupus</name>
    <dbReference type="NCBI Taxonomy" id="1297742"/>
    <lineage>
        <taxon>Bacteria</taxon>
        <taxon>Pseudomonadati</taxon>
        <taxon>Myxococcota</taxon>
        <taxon>Myxococcia</taxon>
        <taxon>Myxococcales</taxon>
        <taxon>Cystobacterineae</taxon>
        <taxon>Myxococcaceae</taxon>
        <taxon>Pseudomyxococcus</taxon>
    </lineage>
</organism>
<evidence type="ECO:0000256" key="1">
    <source>
        <dbReference type="ARBA" id="ARBA00012493"/>
    </source>
</evidence>
<dbReference type="CDD" id="cd03487">
    <property type="entry name" value="RT_Bac_retron_II"/>
    <property type="match status" value="1"/>
</dbReference>
<dbReference type="STRING" id="1297742.A176_001178"/>
<dbReference type="EMBL" id="CP012109">
    <property type="protein sequence ID" value="AKQ64266.1"/>
    <property type="molecule type" value="Genomic_DNA"/>
</dbReference>
<dbReference type="eggNOG" id="COG3344">
    <property type="taxonomic scope" value="Bacteria"/>
</dbReference>
<protein>
    <recommendedName>
        <fullName evidence="1">RNA-directed DNA polymerase</fullName>
        <ecNumber evidence="1">2.7.7.49</ecNumber>
    </recommendedName>
</protein>
<name>A0A0H4WLJ6_9BACT</name>
<dbReference type="PANTHER" id="PTHR34047:SF7">
    <property type="entry name" value="RNA-DIRECTED DNA POLYMERASE"/>
    <property type="match status" value="1"/>
</dbReference>
<feature type="domain" description="Reverse transcriptase" evidence="9">
    <location>
        <begin position="135"/>
        <end position="379"/>
    </location>
</feature>
<evidence type="ECO:0000256" key="6">
    <source>
        <dbReference type="ARBA" id="ARBA00022918"/>
    </source>
</evidence>
<evidence type="ECO:0000256" key="5">
    <source>
        <dbReference type="ARBA" id="ARBA00022842"/>
    </source>
</evidence>
<dbReference type="Proteomes" id="UP000009026">
    <property type="component" value="Chromosome"/>
</dbReference>
<dbReference type="PATRIC" id="fig|1297742.4.peg.1196"/>
<evidence type="ECO:0000256" key="3">
    <source>
        <dbReference type="ARBA" id="ARBA00022695"/>
    </source>
</evidence>
<accession>A0A0H4WLJ6</accession>
<evidence type="ECO:0000256" key="8">
    <source>
        <dbReference type="ARBA" id="ARBA00048173"/>
    </source>
</evidence>
<evidence type="ECO:0000256" key="4">
    <source>
        <dbReference type="ARBA" id="ARBA00022723"/>
    </source>
</evidence>
<evidence type="ECO:0000256" key="7">
    <source>
        <dbReference type="ARBA" id="ARBA00034120"/>
    </source>
</evidence>
<dbReference type="InterPro" id="IPR000123">
    <property type="entry name" value="Reverse_transcriptase_msDNA"/>
</dbReference>
<dbReference type="EC" id="2.7.7.49" evidence="1"/>